<name>A0ABT9VCC4_9BACI</name>
<accession>A0ABT9VCC4</accession>
<evidence type="ECO:0000313" key="2">
    <source>
        <dbReference type="EMBL" id="MDQ0158623.1"/>
    </source>
</evidence>
<dbReference type="EMBL" id="JAUSTQ010000002">
    <property type="protein sequence ID" value="MDQ0158623.1"/>
    <property type="molecule type" value="Genomic_DNA"/>
</dbReference>
<keyword evidence="1" id="KW-0812">Transmembrane</keyword>
<sequence length="60" mass="6632">MEVGEFVFAIMMLVVAVLSGFALVREIKTRNFFAVLFAGASLGLFGWYSIMTIYSQLFAG</sequence>
<reference evidence="2 3" key="1">
    <citation type="submission" date="2023-07" db="EMBL/GenBank/DDBJ databases">
        <title>Genomic Encyclopedia of Type Strains, Phase IV (KMG-IV): sequencing the most valuable type-strain genomes for metagenomic binning, comparative biology and taxonomic classification.</title>
        <authorList>
            <person name="Goeker M."/>
        </authorList>
    </citation>
    <scope>NUCLEOTIDE SEQUENCE [LARGE SCALE GENOMIC DNA]</scope>
    <source>
        <strain evidence="2 3">DSM 16460</strain>
    </source>
</reference>
<dbReference type="InterPro" id="IPR024490">
    <property type="entry name" value="DUF2759"/>
</dbReference>
<protein>
    <submittedName>
        <fullName evidence="2">Membrane protein</fullName>
    </submittedName>
</protein>
<keyword evidence="1" id="KW-0472">Membrane</keyword>
<keyword evidence="3" id="KW-1185">Reference proteome</keyword>
<evidence type="ECO:0000313" key="3">
    <source>
        <dbReference type="Proteomes" id="UP001224359"/>
    </source>
</evidence>
<proteinExistence type="predicted"/>
<comment type="caution">
    <text evidence="2">The sequence shown here is derived from an EMBL/GenBank/DDBJ whole genome shotgun (WGS) entry which is preliminary data.</text>
</comment>
<dbReference type="Pfam" id="PF10958">
    <property type="entry name" value="DUF2759"/>
    <property type="match status" value="1"/>
</dbReference>
<keyword evidence="1" id="KW-1133">Transmembrane helix</keyword>
<dbReference type="RefSeq" id="WP_306974465.1">
    <property type="nucleotide sequence ID" value="NZ_JAUSTQ010000002.1"/>
</dbReference>
<feature type="transmembrane region" description="Helical" evidence="1">
    <location>
        <begin position="31"/>
        <end position="50"/>
    </location>
</feature>
<feature type="transmembrane region" description="Helical" evidence="1">
    <location>
        <begin position="6"/>
        <end position="24"/>
    </location>
</feature>
<dbReference type="Proteomes" id="UP001224359">
    <property type="component" value="Unassembled WGS sequence"/>
</dbReference>
<gene>
    <name evidence="2" type="ORF">J2S77_000579</name>
</gene>
<organism evidence="2 3">
    <name type="scientific">Alkalibacillus salilacus</name>
    <dbReference type="NCBI Taxonomy" id="284582"/>
    <lineage>
        <taxon>Bacteria</taxon>
        <taxon>Bacillati</taxon>
        <taxon>Bacillota</taxon>
        <taxon>Bacilli</taxon>
        <taxon>Bacillales</taxon>
        <taxon>Bacillaceae</taxon>
        <taxon>Alkalibacillus</taxon>
    </lineage>
</organism>
<evidence type="ECO:0000256" key="1">
    <source>
        <dbReference type="SAM" id="Phobius"/>
    </source>
</evidence>